<comment type="caution">
    <text evidence="2">The sequence shown here is derived from an EMBL/GenBank/DDBJ whole genome shotgun (WGS) entry which is preliminary data.</text>
</comment>
<reference evidence="2" key="1">
    <citation type="submission" date="2020-06" db="EMBL/GenBank/DDBJ databases">
        <authorList>
            <person name="Li T."/>
            <person name="Hu X."/>
            <person name="Zhang T."/>
            <person name="Song X."/>
            <person name="Zhang H."/>
            <person name="Dai N."/>
            <person name="Sheng W."/>
            <person name="Hou X."/>
            <person name="Wei L."/>
        </authorList>
    </citation>
    <scope>NUCLEOTIDE SEQUENCE</scope>
    <source>
        <strain evidence="2">G02</strain>
        <tissue evidence="2">Leaf</tissue>
    </source>
</reference>
<organism evidence="2">
    <name type="scientific">Sesamum radiatum</name>
    <name type="common">Black benniseed</name>
    <dbReference type="NCBI Taxonomy" id="300843"/>
    <lineage>
        <taxon>Eukaryota</taxon>
        <taxon>Viridiplantae</taxon>
        <taxon>Streptophyta</taxon>
        <taxon>Embryophyta</taxon>
        <taxon>Tracheophyta</taxon>
        <taxon>Spermatophyta</taxon>
        <taxon>Magnoliopsida</taxon>
        <taxon>eudicotyledons</taxon>
        <taxon>Gunneridae</taxon>
        <taxon>Pentapetalae</taxon>
        <taxon>asterids</taxon>
        <taxon>lamiids</taxon>
        <taxon>Lamiales</taxon>
        <taxon>Pedaliaceae</taxon>
        <taxon>Sesamum</taxon>
    </lineage>
</organism>
<reference evidence="2" key="2">
    <citation type="journal article" date="2024" name="Plant">
        <title>Genomic evolution and insights into agronomic trait innovations of Sesamum species.</title>
        <authorList>
            <person name="Miao H."/>
            <person name="Wang L."/>
            <person name="Qu L."/>
            <person name="Liu H."/>
            <person name="Sun Y."/>
            <person name="Le M."/>
            <person name="Wang Q."/>
            <person name="Wei S."/>
            <person name="Zheng Y."/>
            <person name="Lin W."/>
            <person name="Duan Y."/>
            <person name="Cao H."/>
            <person name="Xiong S."/>
            <person name="Wang X."/>
            <person name="Wei L."/>
            <person name="Li C."/>
            <person name="Ma Q."/>
            <person name="Ju M."/>
            <person name="Zhao R."/>
            <person name="Li G."/>
            <person name="Mu C."/>
            <person name="Tian Q."/>
            <person name="Mei H."/>
            <person name="Zhang T."/>
            <person name="Gao T."/>
            <person name="Zhang H."/>
        </authorList>
    </citation>
    <scope>NUCLEOTIDE SEQUENCE</scope>
    <source>
        <strain evidence="2">G02</strain>
    </source>
</reference>
<sequence>MHAPRLLIPPSGETRKQRFSKSYVGKQSYRWTLNGGEANAHPLLVGEFECSSSIAEADLMLHAYAPAPASASASASAAAAPAPAVSL</sequence>
<dbReference type="AlphaFoldDB" id="A0AAW2PLG1"/>
<evidence type="ECO:0000256" key="1">
    <source>
        <dbReference type="SAM" id="MobiDB-lite"/>
    </source>
</evidence>
<name>A0AAW2PLG1_SESRA</name>
<accession>A0AAW2PLG1</accession>
<dbReference type="EMBL" id="JACGWJ010000017">
    <property type="protein sequence ID" value="KAL0356401.1"/>
    <property type="molecule type" value="Genomic_DNA"/>
</dbReference>
<feature type="region of interest" description="Disordered" evidence="1">
    <location>
        <begin position="1"/>
        <end position="20"/>
    </location>
</feature>
<evidence type="ECO:0000313" key="2">
    <source>
        <dbReference type="EMBL" id="KAL0356401.1"/>
    </source>
</evidence>
<gene>
    <name evidence="2" type="ORF">Sradi_4087000</name>
</gene>
<proteinExistence type="predicted"/>
<protein>
    <submittedName>
        <fullName evidence="2">Uncharacterized protein</fullName>
    </submittedName>
</protein>